<organism evidence="17 18">
    <name type="scientific">Labrus bergylta</name>
    <name type="common">ballan wrasse</name>
    <dbReference type="NCBI Taxonomy" id="56723"/>
    <lineage>
        <taxon>Eukaryota</taxon>
        <taxon>Metazoa</taxon>
        <taxon>Chordata</taxon>
        <taxon>Craniata</taxon>
        <taxon>Vertebrata</taxon>
        <taxon>Euteleostomi</taxon>
        <taxon>Actinopterygii</taxon>
        <taxon>Neopterygii</taxon>
        <taxon>Teleostei</taxon>
        <taxon>Neoteleostei</taxon>
        <taxon>Acanthomorphata</taxon>
        <taxon>Eupercaria</taxon>
        <taxon>Labriformes</taxon>
        <taxon>Labridae</taxon>
        <taxon>Labrus</taxon>
    </lineage>
</organism>
<feature type="compositionally biased region" description="Low complexity" evidence="13">
    <location>
        <begin position="98"/>
        <end position="115"/>
    </location>
</feature>
<keyword evidence="9" id="KW-0175">Coiled coil</keyword>
<evidence type="ECO:0000256" key="8">
    <source>
        <dbReference type="ARBA" id="ARBA00022989"/>
    </source>
</evidence>
<dbReference type="GeneTree" id="ENSGT00940000155771"/>
<feature type="transmembrane region" description="Helical" evidence="14">
    <location>
        <begin position="356"/>
        <end position="378"/>
    </location>
</feature>
<feature type="transmembrane region" description="Helical" evidence="14">
    <location>
        <begin position="202"/>
        <end position="226"/>
    </location>
</feature>
<feature type="domain" description="OCEL" evidence="16">
    <location>
        <begin position="459"/>
        <end position="570"/>
    </location>
</feature>
<dbReference type="Pfam" id="PF07303">
    <property type="entry name" value="Occludin_ELL"/>
    <property type="match status" value="1"/>
</dbReference>
<comment type="similarity">
    <text evidence="3 12">Belongs to the ELL/occludin family.</text>
</comment>
<keyword evidence="18" id="KW-1185">Reference proteome</keyword>
<dbReference type="AlphaFoldDB" id="A0A3Q3L5H5"/>
<evidence type="ECO:0000256" key="13">
    <source>
        <dbReference type="SAM" id="MobiDB-lite"/>
    </source>
</evidence>
<dbReference type="Ensembl" id="ENSLBET00000004374.1">
    <property type="protein sequence ID" value="ENSLBEP00000004159.1"/>
    <property type="gene ID" value="ENSLBEG00000003212.1"/>
</dbReference>
<dbReference type="GO" id="GO:0005923">
    <property type="term" value="C:bicellular tight junction"/>
    <property type="evidence" value="ECO:0007669"/>
    <property type="project" value="UniProtKB-SubCell"/>
</dbReference>
<name>A0A3Q3L5H5_9LABR</name>
<keyword evidence="7" id="KW-0965">Cell junction</keyword>
<reference evidence="17" key="1">
    <citation type="submission" date="2025-08" db="UniProtKB">
        <authorList>
            <consortium name="Ensembl"/>
        </authorList>
    </citation>
    <scope>IDENTIFICATION</scope>
</reference>
<proteinExistence type="inferred from homology"/>
<dbReference type="Proteomes" id="UP000261660">
    <property type="component" value="Unplaced"/>
</dbReference>
<comment type="subcellular location">
    <subcellularLocation>
        <location evidence="1">Cell junction</location>
        <location evidence="1">Tight junction</location>
    </subcellularLocation>
    <subcellularLocation>
        <location evidence="2">Cell membrane</location>
        <topology evidence="2">Multi-pass membrane protein</topology>
    </subcellularLocation>
</comment>
<keyword evidence="4" id="KW-0796">Tight junction</keyword>
<dbReference type="GO" id="GO:0031410">
    <property type="term" value="C:cytoplasmic vesicle"/>
    <property type="evidence" value="ECO:0007669"/>
    <property type="project" value="TreeGrafter"/>
</dbReference>
<keyword evidence="5" id="KW-1003">Cell membrane</keyword>
<evidence type="ECO:0000256" key="12">
    <source>
        <dbReference type="PROSITE-ProRule" id="PRU01324"/>
    </source>
</evidence>
<reference evidence="17" key="2">
    <citation type="submission" date="2025-09" db="UniProtKB">
        <authorList>
            <consortium name="Ensembl"/>
        </authorList>
    </citation>
    <scope>IDENTIFICATION</scope>
</reference>
<evidence type="ECO:0000256" key="2">
    <source>
        <dbReference type="ARBA" id="ARBA00004651"/>
    </source>
</evidence>
<feature type="transmembrane region" description="Helical" evidence="14">
    <location>
        <begin position="303"/>
        <end position="324"/>
    </location>
</feature>
<evidence type="ECO:0000259" key="15">
    <source>
        <dbReference type="PROSITE" id="PS51225"/>
    </source>
</evidence>
<evidence type="ECO:0000256" key="7">
    <source>
        <dbReference type="ARBA" id="ARBA00022949"/>
    </source>
</evidence>
<evidence type="ECO:0000256" key="9">
    <source>
        <dbReference type="ARBA" id="ARBA00023054"/>
    </source>
</evidence>
<dbReference type="PANTHER" id="PTHR23288:SF3">
    <property type="entry name" value="MARVEL DOMAIN-CONTAINING PROTEIN 2"/>
    <property type="match status" value="1"/>
</dbReference>
<keyword evidence="8 14" id="KW-1133">Transmembrane helix</keyword>
<feature type="compositionally biased region" description="Pro residues" evidence="13">
    <location>
        <begin position="124"/>
        <end position="135"/>
    </location>
</feature>
<evidence type="ECO:0000313" key="18">
    <source>
        <dbReference type="Proteomes" id="UP000261660"/>
    </source>
</evidence>
<evidence type="ECO:0000256" key="1">
    <source>
        <dbReference type="ARBA" id="ARBA00004435"/>
    </source>
</evidence>
<feature type="region of interest" description="Disordered" evidence="13">
    <location>
        <begin position="1"/>
        <end position="68"/>
    </location>
</feature>
<dbReference type="InterPro" id="IPR010844">
    <property type="entry name" value="Occludin_ELL"/>
</dbReference>
<evidence type="ECO:0000256" key="4">
    <source>
        <dbReference type="ARBA" id="ARBA00022427"/>
    </source>
</evidence>
<evidence type="ECO:0000256" key="5">
    <source>
        <dbReference type="ARBA" id="ARBA00022475"/>
    </source>
</evidence>
<evidence type="ECO:0000256" key="10">
    <source>
        <dbReference type="ARBA" id="ARBA00023136"/>
    </source>
</evidence>
<dbReference type="PROSITE" id="PS51980">
    <property type="entry name" value="OCEL"/>
    <property type="match status" value="1"/>
</dbReference>
<feature type="transmembrane region" description="Helical" evidence="14">
    <location>
        <begin position="267"/>
        <end position="291"/>
    </location>
</feature>
<dbReference type="STRING" id="56723.ENSLBEP00000004159"/>
<evidence type="ECO:0000259" key="16">
    <source>
        <dbReference type="PROSITE" id="PS51980"/>
    </source>
</evidence>
<dbReference type="GO" id="GO:0016324">
    <property type="term" value="C:apical plasma membrane"/>
    <property type="evidence" value="ECO:0007669"/>
    <property type="project" value="TreeGrafter"/>
</dbReference>
<dbReference type="Gene3D" id="6.10.140.340">
    <property type="match status" value="1"/>
</dbReference>
<evidence type="ECO:0000256" key="3">
    <source>
        <dbReference type="ARBA" id="ARBA00009171"/>
    </source>
</evidence>
<sequence>MTRSLWVPYGGTRTSLRPPLPSHGPLPAVSLDPLPPPPLPDDPAIGPDSFYPPSDGKPAEGDIDAMDIKPVRRFIPDSVKNFFRGNSGNSASKGWTIPPSAAPDSPAPSSRNSAPCKTTSGVPCSPPHSAPPSPSLPGSFRDPFGGSGGSYTSQKERDGLLLGAEAIESASAVPTNLSALTYQERVEEYHLRYAYMKSWAGLLRILGCVQLLLGAAVFACVCAYIHKDNEWFNMFGYSQPQLFGGLGGGAGAYGSGGGQYTGPKTPFVLVVAGLAWIVTVILVVLGMSMYYRAILLDSSWWPFTECSINLVLAVLYLSAGIVYVRDTTRGGLCYMPVFNNGVNGAFCRTEAGQTAAIVFIFITMVLYFISAGVCLKLWRHEASRMRKEALAQEMNTIGSSVPLSILGPGSRFSERTPLPTIQPDIMDDANSSIAVPLMAPEILRGHIPAGHIPKPVVIADYVDKYRAIRSDEQRDQYRAVFNDQYAEYKELHAEVQVMSKKFEEMDEMLQNLAAQPSSQMEKERIKGLFMEYQRKKADPTYLEKRERCEYLKSKLSHIKQKIQEYNKVADWDDNN</sequence>
<accession>A0A3Q3L5H5</accession>
<dbReference type="GO" id="GO:0070830">
    <property type="term" value="P:bicellular tight junction assembly"/>
    <property type="evidence" value="ECO:0007669"/>
    <property type="project" value="TreeGrafter"/>
</dbReference>
<evidence type="ECO:0000313" key="17">
    <source>
        <dbReference type="Ensembl" id="ENSLBEP00000004159.1"/>
    </source>
</evidence>
<evidence type="ECO:0000256" key="14">
    <source>
        <dbReference type="SAM" id="Phobius"/>
    </source>
</evidence>
<dbReference type="InParanoid" id="A0A3Q3L5H5"/>
<keyword evidence="6 11" id="KW-0812">Transmembrane</keyword>
<dbReference type="PROSITE" id="PS51225">
    <property type="entry name" value="MARVEL"/>
    <property type="match status" value="1"/>
</dbReference>
<protein>
    <submittedName>
        <fullName evidence="17">MARVEL domain containing 2b</fullName>
    </submittedName>
</protein>
<feature type="domain" description="MARVEL" evidence="15">
    <location>
        <begin position="198"/>
        <end position="379"/>
    </location>
</feature>
<evidence type="ECO:0000256" key="11">
    <source>
        <dbReference type="PROSITE-ProRule" id="PRU00581"/>
    </source>
</evidence>
<dbReference type="SUPFAM" id="SSF144292">
    <property type="entry name" value="occludin/ELL-like"/>
    <property type="match status" value="1"/>
</dbReference>
<dbReference type="Pfam" id="PF01284">
    <property type="entry name" value="MARVEL"/>
    <property type="match status" value="1"/>
</dbReference>
<dbReference type="InterPro" id="IPR031176">
    <property type="entry name" value="ELL/occludin"/>
</dbReference>
<dbReference type="InterPro" id="IPR008253">
    <property type="entry name" value="Marvel"/>
</dbReference>
<evidence type="ECO:0000256" key="6">
    <source>
        <dbReference type="ARBA" id="ARBA00022692"/>
    </source>
</evidence>
<dbReference type="PANTHER" id="PTHR23288">
    <property type="entry name" value="OCCLUDIN AND RNA POLYMERASE II ELONGATION FACTOR ELL"/>
    <property type="match status" value="1"/>
</dbReference>
<feature type="region of interest" description="Disordered" evidence="13">
    <location>
        <begin position="88"/>
        <end position="153"/>
    </location>
</feature>
<keyword evidence="10 11" id="KW-0472">Membrane</keyword>